<evidence type="ECO:0000313" key="1">
    <source>
        <dbReference type="EMBL" id="CAK0883709.1"/>
    </source>
</evidence>
<comment type="caution">
    <text evidence="1">The sequence shown here is derived from an EMBL/GenBank/DDBJ whole genome shotgun (WGS) entry which is preliminary data.</text>
</comment>
<proteinExistence type="predicted"/>
<dbReference type="EMBL" id="CAUYUJ010018452">
    <property type="protein sequence ID" value="CAK0883709.1"/>
    <property type="molecule type" value="Genomic_DNA"/>
</dbReference>
<evidence type="ECO:0000313" key="2">
    <source>
        <dbReference type="Proteomes" id="UP001189429"/>
    </source>
</evidence>
<feature type="non-terminal residue" evidence="1">
    <location>
        <position position="1"/>
    </location>
</feature>
<keyword evidence="2" id="KW-1185">Reference proteome</keyword>
<dbReference type="Proteomes" id="UP001189429">
    <property type="component" value="Unassembled WGS sequence"/>
</dbReference>
<reference evidence="1" key="1">
    <citation type="submission" date="2023-10" db="EMBL/GenBank/DDBJ databases">
        <authorList>
            <person name="Chen Y."/>
            <person name="Shah S."/>
            <person name="Dougan E. K."/>
            <person name="Thang M."/>
            <person name="Chan C."/>
        </authorList>
    </citation>
    <scope>NUCLEOTIDE SEQUENCE [LARGE SCALE GENOMIC DNA]</scope>
</reference>
<feature type="non-terminal residue" evidence="1">
    <location>
        <position position="68"/>
    </location>
</feature>
<accession>A0ABN9WBN5</accession>
<sequence length="68" mass="7523">AVSTEVSDDPMKRTKTVYLDKDGSIFKVFEPGAVVSMTVGEILQTAIVDEFVDTVSKLSLDDHYVRVE</sequence>
<protein>
    <submittedName>
        <fullName evidence="1">Uncharacterized protein</fullName>
    </submittedName>
</protein>
<organism evidence="1 2">
    <name type="scientific">Prorocentrum cordatum</name>
    <dbReference type="NCBI Taxonomy" id="2364126"/>
    <lineage>
        <taxon>Eukaryota</taxon>
        <taxon>Sar</taxon>
        <taxon>Alveolata</taxon>
        <taxon>Dinophyceae</taxon>
        <taxon>Prorocentrales</taxon>
        <taxon>Prorocentraceae</taxon>
        <taxon>Prorocentrum</taxon>
    </lineage>
</organism>
<name>A0ABN9WBN5_9DINO</name>
<gene>
    <name evidence="1" type="ORF">PCOR1329_LOCUS65856</name>
</gene>